<keyword evidence="2 6" id="KW-0808">Transferase</keyword>
<dbReference type="OrthoDB" id="5290997at2"/>
<proteinExistence type="predicted"/>
<evidence type="ECO:0000313" key="6">
    <source>
        <dbReference type="EMBL" id="QCI65919.1"/>
    </source>
</evidence>
<feature type="transmembrane region" description="Helical" evidence="4">
    <location>
        <begin position="12"/>
        <end position="32"/>
    </location>
</feature>
<dbReference type="Proteomes" id="UP000298781">
    <property type="component" value="Chromosome"/>
</dbReference>
<evidence type="ECO:0000256" key="4">
    <source>
        <dbReference type="SAM" id="Phobius"/>
    </source>
</evidence>
<sequence length="234" mass="25891">MVTIRSKTFDILFGLWTALFGAFIPVLMLVGSPRMVRSVSRRWVRGALFLLKHVVGLDYVERGLENRPAGPCIVLSNHQSTWETLAANVLFPDVAVVAKKELLKVPVFGWYLRNQPMITIDRELGTQALRRMIDGAKTALAEGRPVLVFPEGTRKSPDEPIDFKRGVEMIYARLDVPVLPVVVNSGRFWGISGGARRPGTIVVSYLPAIPPGLTGNEMVERATAAMEAERLRIG</sequence>
<dbReference type="Pfam" id="PF01553">
    <property type="entry name" value="Acyltransferase"/>
    <property type="match status" value="1"/>
</dbReference>
<accession>A0A4D7AXH6</accession>
<protein>
    <submittedName>
        <fullName evidence="6">1-acyl-sn-glycerol-3-phosphate acyltransferase</fullName>
    </submittedName>
</protein>
<keyword evidence="7" id="KW-1185">Reference proteome</keyword>
<gene>
    <name evidence="6" type="ORF">E8M01_17890</name>
</gene>
<dbReference type="CDD" id="cd07989">
    <property type="entry name" value="LPLAT_AGPAT-like"/>
    <property type="match status" value="1"/>
</dbReference>
<dbReference type="GO" id="GO:0003841">
    <property type="term" value="F:1-acylglycerol-3-phosphate O-acyltransferase activity"/>
    <property type="evidence" value="ECO:0007669"/>
    <property type="project" value="TreeGrafter"/>
</dbReference>
<dbReference type="RefSeq" id="WP_136961365.1">
    <property type="nucleotide sequence ID" value="NZ_CP039690.1"/>
</dbReference>
<keyword evidence="4" id="KW-1133">Transmembrane helix</keyword>
<dbReference type="GO" id="GO:0006654">
    <property type="term" value="P:phosphatidic acid biosynthetic process"/>
    <property type="evidence" value="ECO:0007669"/>
    <property type="project" value="TreeGrafter"/>
</dbReference>
<keyword evidence="3 6" id="KW-0012">Acyltransferase</keyword>
<evidence type="ECO:0000256" key="2">
    <source>
        <dbReference type="ARBA" id="ARBA00022679"/>
    </source>
</evidence>
<dbReference type="KEGG" id="pstg:E8M01_17890"/>
<comment type="pathway">
    <text evidence="1">Lipid metabolism.</text>
</comment>
<dbReference type="SMART" id="SM00563">
    <property type="entry name" value="PlsC"/>
    <property type="match status" value="1"/>
</dbReference>
<dbReference type="AlphaFoldDB" id="A0A4D7AXH6"/>
<evidence type="ECO:0000256" key="3">
    <source>
        <dbReference type="ARBA" id="ARBA00023315"/>
    </source>
</evidence>
<dbReference type="EMBL" id="CP039690">
    <property type="protein sequence ID" value="QCI65919.1"/>
    <property type="molecule type" value="Genomic_DNA"/>
</dbReference>
<keyword evidence="4" id="KW-0812">Transmembrane</keyword>
<organism evidence="6 7">
    <name type="scientific">Phreatobacter stygius</name>
    <dbReference type="NCBI Taxonomy" id="1940610"/>
    <lineage>
        <taxon>Bacteria</taxon>
        <taxon>Pseudomonadati</taxon>
        <taxon>Pseudomonadota</taxon>
        <taxon>Alphaproteobacteria</taxon>
        <taxon>Hyphomicrobiales</taxon>
        <taxon>Phreatobacteraceae</taxon>
        <taxon>Phreatobacter</taxon>
    </lineage>
</organism>
<evidence type="ECO:0000256" key="1">
    <source>
        <dbReference type="ARBA" id="ARBA00005189"/>
    </source>
</evidence>
<keyword evidence="4" id="KW-0472">Membrane</keyword>
<dbReference type="InterPro" id="IPR002123">
    <property type="entry name" value="Plipid/glycerol_acylTrfase"/>
</dbReference>
<dbReference type="PANTHER" id="PTHR10434">
    <property type="entry name" value="1-ACYL-SN-GLYCEROL-3-PHOSPHATE ACYLTRANSFERASE"/>
    <property type="match status" value="1"/>
</dbReference>
<evidence type="ECO:0000259" key="5">
    <source>
        <dbReference type="SMART" id="SM00563"/>
    </source>
</evidence>
<dbReference type="SUPFAM" id="SSF69593">
    <property type="entry name" value="Glycerol-3-phosphate (1)-acyltransferase"/>
    <property type="match status" value="1"/>
</dbReference>
<reference evidence="6 7" key="1">
    <citation type="submission" date="2019-04" db="EMBL/GenBank/DDBJ databases">
        <title>Phreatobacter aquaticus sp. nov.</title>
        <authorList>
            <person name="Choi A."/>
        </authorList>
    </citation>
    <scope>NUCLEOTIDE SEQUENCE [LARGE SCALE GENOMIC DNA]</scope>
    <source>
        <strain evidence="6 7">KCTC 52518</strain>
    </source>
</reference>
<evidence type="ECO:0000313" key="7">
    <source>
        <dbReference type="Proteomes" id="UP000298781"/>
    </source>
</evidence>
<feature type="domain" description="Phospholipid/glycerol acyltransferase" evidence="5">
    <location>
        <begin position="72"/>
        <end position="186"/>
    </location>
</feature>
<dbReference type="PANTHER" id="PTHR10434:SF40">
    <property type="entry name" value="1-ACYL-SN-GLYCEROL-3-PHOSPHATE ACYLTRANSFERASE"/>
    <property type="match status" value="1"/>
</dbReference>
<name>A0A4D7AXH6_9HYPH</name>